<dbReference type="InterPro" id="IPR019533">
    <property type="entry name" value="Peptidase_S26"/>
</dbReference>
<evidence type="ECO:0000313" key="7">
    <source>
        <dbReference type="Proteomes" id="UP000226592"/>
    </source>
</evidence>
<keyword evidence="4 5" id="KW-0472">Membrane</keyword>
<dbReference type="Proteomes" id="UP000226592">
    <property type="component" value="Unassembled WGS sequence"/>
</dbReference>
<reference evidence="7" key="1">
    <citation type="submission" date="2017-09" db="EMBL/GenBank/DDBJ databases">
        <title>The Reconstruction of 2,631 Draft Metagenome-Assembled Genomes from the Global Oceans.</title>
        <authorList>
            <person name="Tully B.J."/>
            <person name="Graham E.D."/>
            <person name="Heidelberg J.F."/>
        </authorList>
    </citation>
    <scope>NUCLEOTIDE SEQUENCE [LARGE SCALE GENOMIC DNA]</scope>
</reference>
<evidence type="ECO:0000256" key="2">
    <source>
        <dbReference type="ARBA" id="ARBA00022692"/>
    </source>
</evidence>
<dbReference type="GO" id="GO:0004252">
    <property type="term" value="F:serine-type endopeptidase activity"/>
    <property type="evidence" value="ECO:0007669"/>
    <property type="project" value="InterPro"/>
</dbReference>
<evidence type="ECO:0000313" key="6">
    <source>
        <dbReference type="EMBL" id="MAG21863.1"/>
    </source>
</evidence>
<dbReference type="InterPro" id="IPR001733">
    <property type="entry name" value="Peptidase_S26B"/>
</dbReference>
<dbReference type="PANTHER" id="PTHR10806:SF6">
    <property type="entry name" value="SIGNAL PEPTIDASE COMPLEX CATALYTIC SUBUNIT SEC11"/>
    <property type="match status" value="1"/>
</dbReference>
<organism evidence="6 7">
    <name type="scientific">Candidatus Iainarchaeum sp</name>
    <dbReference type="NCBI Taxonomy" id="3101447"/>
    <lineage>
        <taxon>Archaea</taxon>
        <taxon>Candidatus Iainarchaeota</taxon>
        <taxon>Candidatus Iainarchaeia</taxon>
        <taxon>Candidatus Iainarchaeales</taxon>
        <taxon>Candidatus Iainarchaeaceae</taxon>
        <taxon>Candidatus Iainarchaeum</taxon>
    </lineage>
</organism>
<evidence type="ECO:0000256" key="5">
    <source>
        <dbReference type="SAM" id="Phobius"/>
    </source>
</evidence>
<evidence type="ECO:0000256" key="3">
    <source>
        <dbReference type="ARBA" id="ARBA00022989"/>
    </source>
</evidence>
<evidence type="ECO:0008006" key="8">
    <source>
        <dbReference type="Google" id="ProtNLM"/>
    </source>
</evidence>
<comment type="subcellular location">
    <subcellularLocation>
        <location evidence="1">Membrane</location>
    </subcellularLocation>
</comment>
<feature type="transmembrane region" description="Helical" evidence="5">
    <location>
        <begin position="45"/>
        <end position="72"/>
    </location>
</feature>
<dbReference type="InterPro" id="IPR036286">
    <property type="entry name" value="LexA/Signal_pep-like_sf"/>
</dbReference>
<sequence length="298" mass="33272">MFKKISAIKKKLKWIDPFTYVDMFIIPRVHALPSVLQWASFALSFVVLVALISFVLGATPIFFVVIAAFYAYLLFFEREEAVDWGIYLLSAFVFAWAIYSILGIALGTHAPMVIVVSGSMEPLYYRGDVILLQGTNFDQLTGQEVTLNQPLAESPLESFAEPHYTSGSNGVQVSTVTFNNDSTIPITKEGSIIVYYSPLLQQPIIHRVVTKIDALDGQYVLTKGDSIYNNTLDQDCGTVRYNVPEKSCITLYPVKTEEIQGKAFFKVPIVGCVKLWLFDNIGSLIATGKLPHTFRRVC</sequence>
<feature type="transmembrane region" description="Helical" evidence="5">
    <location>
        <begin position="84"/>
        <end position="106"/>
    </location>
</feature>
<dbReference type="CDD" id="cd06530">
    <property type="entry name" value="S26_SPase_I"/>
    <property type="match status" value="1"/>
</dbReference>
<comment type="caution">
    <text evidence="6">The sequence shown here is derived from an EMBL/GenBank/DDBJ whole genome shotgun (WGS) entry which is preliminary data.</text>
</comment>
<evidence type="ECO:0000256" key="1">
    <source>
        <dbReference type="ARBA" id="ARBA00004370"/>
    </source>
</evidence>
<dbReference type="GO" id="GO:0016020">
    <property type="term" value="C:membrane"/>
    <property type="evidence" value="ECO:0007669"/>
    <property type="project" value="UniProtKB-SubCell"/>
</dbReference>
<evidence type="ECO:0000256" key="4">
    <source>
        <dbReference type="ARBA" id="ARBA00023136"/>
    </source>
</evidence>
<keyword evidence="2 5" id="KW-0812">Transmembrane</keyword>
<protein>
    <recommendedName>
        <fullName evidence="8">Signal peptidase I</fullName>
    </recommendedName>
</protein>
<dbReference type="EMBL" id="NZBU01000004">
    <property type="protein sequence ID" value="MAG21863.1"/>
    <property type="molecule type" value="Genomic_DNA"/>
</dbReference>
<accession>A0A2D6M0B4</accession>
<dbReference type="AlphaFoldDB" id="A0A2D6M0B4"/>
<dbReference type="PANTHER" id="PTHR10806">
    <property type="entry name" value="SIGNAL PEPTIDASE COMPLEX CATALYTIC SUBUNIT SEC11"/>
    <property type="match status" value="1"/>
</dbReference>
<dbReference type="SUPFAM" id="SSF51306">
    <property type="entry name" value="LexA/Signal peptidase"/>
    <property type="match status" value="1"/>
</dbReference>
<keyword evidence="3 5" id="KW-1133">Transmembrane helix</keyword>
<dbReference type="GO" id="GO:0006465">
    <property type="term" value="P:signal peptide processing"/>
    <property type="evidence" value="ECO:0007669"/>
    <property type="project" value="InterPro"/>
</dbReference>
<gene>
    <name evidence="6" type="ORF">CL943_00975</name>
</gene>
<name>A0A2D6M0B4_9ARCH</name>
<proteinExistence type="predicted"/>